<accession>A0A8I5NRA6</accession>
<dbReference type="Proteomes" id="UP000028761">
    <property type="component" value="Chromosome 11"/>
</dbReference>
<reference evidence="1 2" key="1">
    <citation type="submission" date="2012-03" db="EMBL/GenBank/DDBJ databases">
        <title>Whole Genome Assembly of Papio anubis.</title>
        <authorList>
            <person name="Liu Y.L."/>
            <person name="Abraham K.A."/>
            <person name="Akbar H.A."/>
            <person name="Ali S.A."/>
            <person name="Anosike U.A."/>
            <person name="Aqrawi P.A."/>
            <person name="Arias F.A."/>
            <person name="Attaway T.A."/>
            <person name="Awwad R.A."/>
            <person name="Babu C.B."/>
            <person name="Bandaranaike D.B."/>
            <person name="Battles P.B."/>
            <person name="Bell A.B."/>
            <person name="Beltran B.B."/>
            <person name="Berhane-Mersha D.B."/>
            <person name="Bess C.B."/>
            <person name="Bickham C.B."/>
            <person name="Bolden T.B."/>
            <person name="Carter K.C."/>
            <person name="Chau D.C."/>
            <person name="Chavez A.C."/>
            <person name="Clerc-Blankenburg K.C."/>
            <person name="Coyle M.C."/>
            <person name="Dao M.D."/>
            <person name="Davila M.L.D."/>
            <person name="Davy-Carroll L.D."/>
            <person name="Denson S.D."/>
            <person name="Dinh H.D."/>
            <person name="Fernandez S.F."/>
            <person name="Fernando P.F."/>
            <person name="Forbes L.F."/>
            <person name="Francis C.F."/>
            <person name="Francisco L.F."/>
            <person name="Fu Q.F."/>
            <person name="Garcia-Iii R.G."/>
            <person name="Garrett T.G."/>
            <person name="Gross S.G."/>
            <person name="Gubbala S.G."/>
            <person name="Hirani K.H."/>
            <person name="Hogues M.H."/>
            <person name="Hollins B.H."/>
            <person name="Jackson L.J."/>
            <person name="Javaid M.J."/>
            <person name="Jhangiani S.J."/>
            <person name="Johnson A.J."/>
            <person name="Johnson B.J."/>
            <person name="Jones J.J."/>
            <person name="Joshi V.J."/>
            <person name="Kalu J.K."/>
            <person name="Khan N.K."/>
            <person name="Korchina V.K."/>
            <person name="Kovar C.K."/>
            <person name="Lago L.L."/>
            <person name="Lara F.L."/>
            <person name="Le T.-K.L."/>
            <person name="Lee S.L."/>
            <person name="Legall-Iii F.L."/>
            <person name="Lemon S.L."/>
            <person name="Liu J.L."/>
            <person name="Liu Y.-S.L."/>
            <person name="Liyanage D.L."/>
            <person name="Lopez J.L."/>
            <person name="Lorensuhewa L.L."/>
            <person name="Mata R.M."/>
            <person name="Mathew T.M."/>
            <person name="Mercado C.M."/>
            <person name="Mercado I.M."/>
            <person name="Morales K.M."/>
            <person name="Morgan M.M."/>
            <person name="Munidasa M.M."/>
            <person name="Ngo D.N."/>
            <person name="Nguyen L.N."/>
            <person name="Nguyen T.N."/>
            <person name="Nguyen N.N."/>
            <person name="Obregon M.O."/>
            <person name="Okwuonu G.O."/>
            <person name="Ongeri F.O."/>
            <person name="Onwere C.O."/>
            <person name="Osifeso I.O."/>
            <person name="Parra A.P."/>
            <person name="Patil S.P."/>
            <person name="Perez A.P."/>
            <person name="Perez Y.P."/>
            <person name="Pham C.P."/>
            <person name="Pu L.-L.P."/>
            <person name="Puazo M.P."/>
            <person name="Quiroz J.Q."/>
            <person name="Rouhana J.R."/>
            <person name="Ruiz M.R."/>
            <person name="Ruiz S.-J.R."/>
            <person name="Saada N.S."/>
            <person name="Santibanez J.S."/>
            <person name="Scheel M.S."/>
            <person name="Schneider B.S."/>
            <person name="Simmons D.S."/>
            <person name="Sisson I.S."/>
            <person name="Tang L.-Y.T."/>
            <person name="Thornton R.T."/>
            <person name="Tisius J.T."/>
            <person name="Toledanes G.T."/>
            <person name="Trejos Z.T."/>
            <person name="Usmani K.U."/>
            <person name="Varghese R.V."/>
            <person name="Vattathil S.V."/>
            <person name="Vee V.V."/>
            <person name="Walker D.W."/>
            <person name="Weissenberger G.W."/>
            <person name="White C.W."/>
            <person name="Williams A.W."/>
            <person name="Woodworth J.W."/>
            <person name="Wright R.W."/>
            <person name="Zhu Y.Z."/>
            <person name="Han Y.H."/>
            <person name="Newsham I.N."/>
            <person name="Nazareth L.N."/>
            <person name="Worley K.W."/>
            <person name="Muzny D.M."/>
            <person name="Rogers J.R."/>
            <person name="Gibbs R.G."/>
        </authorList>
    </citation>
    <scope>NUCLEOTIDE SEQUENCE [LARGE SCALE GENOMIC DNA]</scope>
</reference>
<dbReference type="AlphaFoldDB" id="A0A8I5NRA6"/>
<protein>
    <submittedName>
        <fullName evidence="1">Uncharacterized protein</fullName>
    </submittedName>
</protein>
<proteinExistence type="predicted"/>
<dbReference type="Ensembl" id="ENSPANT00000073725.1">
    <property type="protein sequence ID" value="ENSPANP00000056493.1"/>
    <property type="gene ID" value="ENSPANG00000050358.1"/>
</dbReference>
<evidence type="ECO:0000313" key="2">
    <source>
        <dbReference type="Proteomes" id="UP000028761"/>
    </source>
</evidence>
<name>A0A8I5NRA6_PAPAN</name>
<reference evidence="1" key="3">
    <citation type="submission" date="2025-09" db="UniProtKB">
        <authorList>
            <consortium name="Ensembl"/>
        </authorList>
    </citation>
    <scope>IDENTIFICATION</scope>
</reference>
<dbReference type="GeneTree" id="ENSGT00940000161627"/>
<sequence length="138" mass="15734">MQTYVCALRVLQFSSYVYACDPFVLIFVYGMRWVKLHFSFFETVSLCVIKARLQWGDHSSLLPQPVWLKRSSRLSLLSSWDHRCAPPNLAHFCKFCRDVFCHVAQAGLEPLDSGSLPVSASQSTGITDVSNCAWLFFF</sequence>
<organism evidence="1 2">
    <name type="scientific">Papio anubis</name>
    <name type="common">Olive baboon</name>
    <dbReference type="NCBI Taxonomy" id="9555"/>
    <lineage>
        <taxon>Eukaryota</taxon>
        <taxon>Metazoa</taxon>
        <taxon>Chordata</taxon>
        <taxon>Craniata</taxon>
        <taxon>Vertebrata</taxon>
        <taxon>Euteleostomi</taxon>
        <taxon>Mammalia</taxon>
        <taxon>Eutheria</taxon>
        <taxon>Euarchontoglires</taxon>
        <taxon>Primates</taxon>
        <taxon>Haplorrhini</taxon>
        <taxon>Catarrhini</taxon>
        <taxon>Cercopithecidae</taxon>
        <taxon>Cercopithecinae</taxon>
        <taxon>Papio</taxon>
    </lineage>
</organism>
<keyword evidence="2" id="KW-1185">Reference proteome</keyword>
<dbReference type="PRINTS" id="PR02045">
    <property type="entry name" value="F138DOMAIN"/>
</dbReference>
<reference evidence="1" key="2">
    <citation type="submission" date="2025-08" db="UniProtKB">
        <authorList>
            <consortium name="Ensembl"/>
        </authorList>
    </citation>
    <scope>IDENTIFICATION</scope>
</reference>
<evidence type="ECO:0000313" key="1">
    <source>
        <dbReference type="Ensembl" id="ENSPANP00000056493.1"/>
    </source>
</evidence>
<dbReference type="PANTHER" id="PTHR46254">
    <property type="entry name" value="PROTEIN GVQW1-RELATED"/>
    <property type="match status" value="1"/>
</dbReference>